<dbReference type="AlphaFoldDB" id="A0A160PRE4"/>
<proteinExistence type="predicted"/>
<protein>
    <submittedName>
        <fullName evidence="1">Uncharacterized protein</fullName>
    </submittedName>
</protein>
<sequence length="90" mass="9792">MSAPLTIHDLLSTNSQRNLKWLTCTVLNSPDLAEPCITVSVNHTEGMSLVSFEGGHGLAEIANTQLVPELDLPRFNPFNALAIYLEATNN</sequence>
<name>A0A160PRE4_9CORY</name>
<organism evidence="1 2">
    <name type="scientific">Corynebacterium suranareeae</name>
    <dbReference type="NCBI Taxonomy" id="2506452"/>
    <lineage>
        <taxon>Bacteria</taxon>
        <taxon>Bacillati</taxon>
        <taxon>Actinomycetota</taxon>
        <taxon>Actinomycetes</taxon>
        <taxon>Mycobacteriales</taxon>
        <taxon>Corynebacteriaceae</taxon>
        <taxon>Corynebacterium</taxon>
    </lineage>
</organism>
<gene>
    <name evidence="1" type="ORF">N24_1922</name>
</gene>
<dbReference type="Proteomes" id="UP000218244">
    <property type="component" value="Chromosome"/>
</dbReference>
<keyword evidence="2" id="KW-1185">Reference proteome</keyword>
<reference evidence="1 2" key="1">
    <citation type="submission" date="2016-02" db="EMBL/GenBank/DDBJ databases">
        <title>Corynebacterium glutamicum N24 whole genome sequencing project.</title>
        <authorList>
            <person name="Matsutani M."/>
            <person name="Nangtapong N."/>
            <person name="Yakushi T."/>
            <person name="Matsushita K."/>
        </authorList>
    </citation>
    <scope>NUCLEOTIDE SEQUENCE [LARGE SCALE GENOMIC DNA]</scope>
    <source>
        <strain evidence="1 2">N24</strain>
    </source>
</reference>
<accession>A0A160PRE4</accession>
<dbReference type="EMBL" id="AP017369">
    <property type="protein sequence ID" value="BAU96184.1"/>
    <property type="molecule type" value="Genomic_DNA"/>
</dbReference>
<evidence type="ECO:0000313" key="1">
    <source>
        <dbReference type="EMBL" id="BAU96184.1"/>
    </source>
</evidence>
<dbReference type="RefSeq" id="WP_096456498.1">
    <property type="nucleotide sequence ID" value="NZ_AP017369.1"/>
</dbReference>
<evidence type="ECO:0000313" key="2">
    <source>
        <dbReference type="Proteomes" id="UP000218244"/>
    </source>
</evidence>
<dbReference type="KEGG" id="csur:N24_1922"/>